<dbReference type="InterPro" id="IPR029068">
    <property type="entry name" value="Glyas_Bleomycin-R_OHBP_Dase"/>
</dbReference>
<dbReference type="InterPro" id="IPR037523">
    <property type="entry name" value="VOC_core"/>
</dbReference>
<name>A0ABQ4CUV7_9ACTN</name>
<dbReference type="Gene3D" id="3.10.180.10">
    <property type="entry name" value="2,3-Dihydroxybiphenyl 1,2-Dioxygenase, domain 1"/>
    <property type="match status" value="1"/>
</dbReference>
<evidence type="ECO:0000259" key="1">
    <source>
        <dbReference type="PROSITE" id="PS51819"/>
    </source>
</evidence>
<organism evidence="2 3">
    <name type="scientific">Asanoa siamensis</name>
    <dbReference type="NCBI Taxonomy" id="926357"/>
    <lineage>
        <taxon>Bacteria</taxon>
        <taxon>Bacillati</taxon>
        <taxon>Actinomycetota</taxon>
        <taxon>Actinomycetes</taxon>
        <taxon>Micromonosporales</taxon>
        <taxon>Micromonosporaceae</taxon>
        <taxon>Asanoa</taxon>
    </lineage>
</organism>
<sequence length="200" mass="21758">MPATVDMKLEVVVIPVADPDRSKEFYAGIGWRLDADLAQGDVRTIQFTPPGSPCSVQFGRNKTTAAPGSAQNNYLVVTDAQEARAALRAAGVEAEEVFHVTPEGRASGPAPQSRSYTTFTMFRDPDGNSWLVQEVTTRLPGRVDAAATAYASVEDLANAMRRASAAHGEHEKRTGQEDANWPDWYALYMVREQSGEDLPT</sequence>
<keyword evidence="3" id="KW-1185">Reference proteome</keyword>
<accession>A0ABQ4CUV7</accession>
<evidence type="ECO:0000313" key="3">
    <source>
        <dbReference type="Proteomes" id="UP000604117"/>
    </source>
</evidence>
<evidence type="ECO:0000313" key="2">
    <source>
        <dbReference type="EMBL" id="GIF75064.1"/>
    </source>
</evidence>
<proteinExistence type="predicted"/>
<dbReference type="PROSITE" id="PS51819">
    <property type="entry name" value="VOC"/>
    <property type="match status" value="1"/>
</dbReference>
<dbReference type="Pfam" id="PF00903">
    <property type="entry name" value="Glyoxalase"/>
    <property type="match status" value="1"/>
</dbReference>
<dbReference type="EMBL" id="BONE01000038">
    <property type="protein sequence ID" value="GIF75064.1"/>
    <property type="molecule type" value="Genomic_DNA"/>
</dbReference>
<dbReference type="InterPro" id="IPR004360">
    <property type="entry name" value="Glyas_Fos-R_dOase_dom"/>
</dbReference>
<gene>
    <name evidence="2" type="ORF">Asi02nite_45820</name>
</gene>
<comment type="caution">
    <text evidence="2">The sequence shown here is derived from an EMBL/GenBank/DDBJ whole genome shotgun (WGS) entry which is preliminary data.</text>
</comment>
<feature type="domain" description="VOC" evidence="1">
    <location>
        <begin position="8"/>
        <end position="135"/>
    </location>
</feature>
<reference evidence="2 3" key="1">
    <citation type="submission" date="2021-01" db="EMBL/GenBank/DDBJ databases">
        <title>Whole genome shotgun sequence of Asanoa siamensis NBRC 107932.</title>
        <authorList>
            <person name="Komaki H."/>
            <person name="Tamura T."/>
        </authorList>
    </citation>
    <scope>NUCLEOTIDE SEQUENCE [LARGE SCALE GENOMIC DNA]</scope>
    <source>
        <strain evidence="2 3">NBRC 107932</strain>
    </source>
</reference>
<protein>
    <submittedName>
        <fullName evidence="2">Glyoxalase</fullName>
    </submittedName>
</protein>
<dbReference type="Proteomes" id="UP000604117">
    <property type="component" value="Unassembled WGS sequence"/>
</dbReference>
<dbReference type="SUPFAM" id="SSF54593">
    <property type="entry name" value="Glyoxalase/Bleomycin resistance protein/Dihydroxybiphenyl dioxygenase"/>
    <property type="match status" value="1"/>
</dbReference>
<dbReference type="RefSeq" id="WP_239126955.1">
    <property type="nucleotide sequence ID" value="NZ_BONE01000038.1"/>
</dbReference>